<reference evidence="3" key="1">
    <citation type="submission" date="2016-11" db="EMBL/GenBank/DDBJ databases">
        <authorList>
            <person name="Varghese N."/>
            <person name="Submissions S."/>
        </authorList>
    </citation>
    <scope>NUCLEOTIDE SEQUENCE [LARGE SCALE GENOMIC DNA]</scope>
    <source>
        <strain evidence="3">DSM 17539</strain>
    </source>
</reference>
<accession>A0A1M5G6H3</accession>
<dbReference type="RefSeq" id="WP_072865024.1">
    <property type="nucleotide sequence ID" value="NZ_FQUX01000010.1"/>
</dbReference>
<name>A0A1M5G6H3_9FLAO</name>
<dbReference type="CDD" id="cd11669">
    <property type="entry name" value="TTHB210-like"/>
    <property type="match status" value="1"/>
</dbReference>
<organism evidence="2 3">
    <name type="scientific">Arenibacter palladensis</name>
    <dbReference type="NCBI Taxonomy" id="237373"/>
    <lineage>
        <taxon>Bacteria</taxon>
        <taxon>Pseudomonadati</taxon>
        <taxon>Bacteroidota</taxon>
        <taxon>Flavobacteriia</taxon>
        <taxon>Flavobacteriales</taxon>
        <taxon>Flavobacteriaceae</taxon>
        <taxon>Arenibacter</taxon>
    </lineage>
</organism>
<dbReference type="OrthoDB" id="2867208at2"/>
<feature type="domain" description="TTHB210-like" evidence="1">
    <location>
        <begin position="66"/>
        <end position="115"/>
    </location>
</feature>
<evidence type="ECO:0000313" key="2">
    <source>
        <dbReference type="EMBL" id="SHF99308.1"/>
    </source>
</evidence>
<keyword evidence="3" id="KW-1185">Reference proteome</keyword>
<dbReference type="AlphaFoldDB" id="A0A1M5G6H3"/>
<dbReference type="EMBL" id="FQUX01000010">
    <property type="protein sequence ID" value="SHF99308.1"/>
    <property type="molecule type" value="Genomic_DNA"/>
</dbReference>
<protein>
    <recommendedName>
        <fullName evidence="1">TTHB210-like domain-containing protein</fullName>
    </recommendedName>
</protein>
<dbReference type="Proteomes" id="UP000184406">
    <property type="component" value="Unassembled WGS sequence"/>
</dbReference>
<proteinExistence type="predicted"/>
<gene>
    <name evidence="2" type="ORF">SAMN03080594_110130</name>
</gene>
<dbReference type="InterPro" id="IPR033786">
    <property type="entry name" value="TTHB210-like"/>
</dbReference>
<dbReference type="PROSITE" id="PS51257">
    <property type="entry name" value="PROKAR_LIPOPROTEIN"/>
    <property type="match status" value="1"/>
</dbReference>
<evidence type="ECO:0000259" key="1">
    <source>
        <dbReference type="Pfam" id="PF18197"/>
    </source>
</evidence>
<evidence type="ECO:0000313" key="3">
    <source>
        <dbReference type="Proteomes" id="UP000184406"/>
    </source>
</evidence>
<dbReference type="Pfam" id="PF18197">
    <property type="entry name" value="TTHB210-like"/>
    <property type="match status" value="1"/>
</dbReference>
<sequence length="270" mass="30366">MGFKHLNYIGMGLIFLLMFLGCSPESTIDDNLEPVNGKAHLKSNTFYGPQISLGKGHVRSWIRIAKDGTPEELGVEMSKNLLNQLPEGDDPVQLVLPLHRKAKENTPFDHVFFDWNPHGHEPDGVFTVPHFDVHFYLTSVAAREAIPTYPEAKPQFDNYPPPGYLPADYITPPDGGTAVPMMGTHWIPLSFAPPFTNILLYGTYDGEVTFVEPMNTIAYINSGVPFSEAYSQPTKFAKTAYYPTVYNVYQNSKNQRQIISLSEFVYREAE</sequence>
<dbReference type="InterPro" id="IPR040832">
    <property type="entry name" value="TTHB210-like_dom"/>
</dbReference>